<reference evidence="3 4" key="1">
    <citation type="journal article" date="2014" name="Genome Announc.">
        <title>Draft genome sequences of eight enterohepatic helicobacter species isolated from both laboratory and wild rodents.</title>
        <authorList>
            <person name="Sheh A."/>
            <person name="Shen Z."/>
            <person name="Fox J.G."/>
        </authorList>
    </citation>
    <scope>NUCLEOTIDE SEQUENCE [LARGE SCALE GENOMIC DNA]</scope>
    <source>
        <strain evidence="3 4">MIT 97-6194</strain>
    </source>
</reference>
<evidence type="ECO:0000313" key="4">
    <source>
        <dbReference type="Proteomes" id="UP000029714"/>
    </source>
</evidence>
<dbReference type="GO" id="GO:0016491">
    <property type="term" value="F:oxidoreductase activity"/>
    <property type="evidence" value="ECO:0007669"/>
    <property type="project" value="UniProtKB-ARBA"/>
</dbReference>
<accession>A0A347VS10</accession>
<dbReference type="PANTHER" id="PTHR30296">
    <property type="entry name" value="UNCHARACTERIZED PROTEIN YKGE"/>
    <property type="match status" value="1"/>
</dbReference>
<dbReference type="STRING" id="1548018.LS64_10920"/>
<dbReference type="GO" id="GO:0005829">
    <property type="term" value="C:cytosol"/>
    <property type="evidence" value="ECO:0007669"/>
    <property type="project" value="TreeGrafter"/>
</dbReference>
<protein>
    <submittedName>
        <fullName evidence="3">(Fe-S)-binding protein</fullName>
    </submittedName>
</protein>
<reference evidence="3" key="3">
    <citation type="submission" date="2018-04" db="EMBL/GenBank/DDBJ databases">
        <authorList>
            <person name="Sheh A."/>
            <person name="Shen Z."/>
            <person name="Mannion A.J."/>
            <person name="Fox J.G."/>
        </authorList>
    </citation>
    <scope>NUCLEOTIDE SEQUENCE</scope>
    <source>
        <strain evidence="3">MIT 97-6194</strain>
    </source>
</reference>
<name>A0A347VS10_9HELI</name>
<keyword evidence="4" id="KW-1185">Reference proteome</keyword>
<evidence type="ECO:0000313" key="5">
    <source>
        <dbReference type="Proteomes" id="UP000477070"/>
    </source>
</evidence>
<dbReference type="PROSITE" id="PS51257">
    <property type="entry name" value="PROKAR_LIPOPROTEIN"/>
    <property type="match status" value="1"/>
</dbReference>
<evidence type="ECO:0000313" key="3">
    <source>
        <dbReference type="EMBL" id="TLD94111.1"/>
    </source>
</evidence>
<dbReference type="InterPro" id="IPR004017">
    <property type="entry name" value="Cys_rich_dom"/>
</dbReference>
<comment type="caution">
    <text evidence="3">The sequence shown here is derived from an EMBL/GenBank/DDBJ whole genome shotgun (WGS) entry which is preliminary data.</text>
</comment>
<dbReference type="AlphaFoldDB" id="A0A347VS10"/>
<proteinExistence type="predicted"/>
<dbReference type="RefSeq" id="WP_034573033.1">
    <property type="nucleotide sequence ID" value="NZ_JRMP02000010.1"/>
</dbReference>
<feature type="domain" description="Cysteine-rich" evidence="1">
    <location>
        <begin position="133"/>
        <end position="217"/>
    </location>
</feature>
<evidence type="ECO:0000313" key="2">
    <source>
        <dbReference type="EMBL" id="MWV68980.1"/>
    </source>
</evidence>
<dbReference type="PANTHER" id="PTHR30296:SF0">
    <property type="entry name" value="LACTATE UTILIZATION PROTEIN A"/>
    <property type="match status" value="1"/>
</dbReference>
<dbReference type="OrthoDB" id="9770306at2"/>
<dbReference type="Proteomes" id="UP000477070">
    <property type="component" value="Unassembled WGS sequence"/>
</dbReference>
<reference evidence="2 5" key="4">
    <citation type="submission" date="2019-12" db="EMBL/GenBank/DDBJ databases">
        <title>Multi-Generational Helicobacter saguini Isolates.</title>
        <authorList>
            <person name="Mannion A."/>
            <person name="Shen Z."/>
            <person name="Fox J.G."/>
        </authorList>
    </citation>
    <scope>NUCLEOTIDE SEQUENCE [LARGE SCALE GENOMIC DNA]</scope>
    <source>
        <strain evidence="2">16-048</strain>
        <strain evidence="5">16-048 (F4)</strain>
    </source>
</reference>
<organism evidence="3 4">
    <name type="scientific">Helicobacter saguini</name>
    <dbReference type="NCBI Taxonomy" id="1548018"/>
    <lineage>
        <taxon>Bacteria</taxon>
        <taxon>Pseudomonadati</taxon>
        <taxon>Campylobacterota</taxon>
        <taxon>Epsilonproteobacteria</taxon>
        <taxon>Campylobacterales</taxon>
        <taxon>Helicobacteraceae</taxon>
        <taxon>Helicobacter</taxon>
    </lineage>
</organism>
<sequence length="245" mass="27381">MAKKVYYFSTCIGAAACSSAALNGIRLLQKEGVEVIFKKDQTCCGQPSYNSGYYDETKQVALYNMNLFKEDLPIVLPSGSCTGMLRIDYEELFAGTEHHEKAKAFCSRIYELSEYLDKELGVRYEDKGSPIRVTWHSNCHALRVAKCINSAKTLIRSLKNVELVELEREMECCGFGGTFSIKEPEISNAMVSQKIEDIKARNVEYLIAGDAGCLLNISGAMRKQGVNVKYMHLYDFLASRIGLSS</sequence>
<reference evidence="3 4" key="2">
    <citation type="journal article" date="2016" name="Infect. Immun.">
        <title>Helicobacter saguini, a Novel Helicobacter Isolated from Cotton-Top Tamarins with Ulcerative Colitis, Has Proinflammatory Properties and Induces Typhlocolitis and Dysplasia in Gnotobiotic IL-10-/- Mice.</title>
        <authorList>
            <person name="Shen Z."/>
            <person name="Mannion A."/>
            <person name="Whary M.T."/>
            <person name="Muthupalani S."/>
            <person name="Sheh A."/>
            <person name="Feng Y."/>
            <person name="Gong G."/>
            <person name="Vandamme P."/>
            <person name="Holcombe H.R."/>
            <person name="Paster B.J."/>
            <person name="Fox J.G."/>
        </authorList>
    </citation>
    <scope>NUCLEOTIDE SEQUENCE [LARGE SCALE GENOMIC DNA]</scope>
    <source>
        <strain evidence="3 4">MIT 97-6194</strain>
    </source>
</reference>
<dbReference type="EMBL" id="QBIU01000001">
    <property type="protein sequence ID" value="MWV68980.1"/>
    <property type="molecule type" value="Genomic_DNA"/>
</dbReference>
<evidence type="ECO:0000259" key="1">
    <source>
        <dbReference type="Pfam" id="PF02754"/>
    </source>
</evidence>
<dbReference type="Pfam" id="PF02754">
    <property type="entry name" value="CCG"/>
    <property type="match status" value="2"/>
</dbReference>
<dbReference type="EMBL" id="JRMP02000010">
    <property type="protein sequence ID" value="TLD94111.1"/>
    <property type="molecule type" value="Genomic_DNA"/>
</dbReference>
<feature type="domain" description="Cysteine-rich" evidence="1">
    <location>
        <begin position="5"/>
        <end position="86"/>
    </location>
</feature>
<gene>
    <name evidence="2" type="ORF">DCO61_02795</name>
    <name evidence="3" type="ORF">LS64_007325</name>
</gene>
<dbReference type="Proteomes" id="UP000029714">
    <property type="component" value="Unassembled WGS sequence"/>
</dbReference>